<keyword evidence="5 9" id="KW-0812">Transmembrane</keyword>
<evidence type="ECO:0000256" key="3">
    <source>
        <dbReference type="ARBA" id="ARBA00022448"/>
    </source>
</evidence>
<evidence type="ECO:0000313" key="12">
    <source>
        <dbReference type="Proteomes" id="UP001180840"/>
    </source>
</evidence>
<evidence type="ECO:0000313" key="11">
    <source>
        <dbReference type="EMBL" id="MDR7330725.1"/>
    </source>
</evidence>
<protein>
    <submittedName>
        <fullName evidence="11">Small multidrug resistance pump</fullName>
    </submittedName>
</protein>
<comment type="caution">
    <text evidence="11">The sequence shown here is derived from an EMBL/GenBank/DDBJ whole genome shotgun (WGS) entry which is preliminary data.</text>
</comment>
<dbReference type="Proteomes" id="UP001180840">
    <property type="component" value="Unassembled WGS sequence"/>
</dbReference>
<gene>
    <name evidence="11" type="ORF">J2S39_002401</name>
</gene>
<organism evidence="11 12">
    <name type="scientific">Corynebacterium guangdongense</name>
    <dbReference type="NCBI Taxonomy" id="1783348"/>
    <lineage>
        <taxon>Bacteria</taxon>
        <taxon>Bacillati</taxon>
        <taxon>Actinomycetota</taxon>
        <taxon>Actinomycetes</taxon>
        <taxon>Mycobacteriales</taxon>
        <taxon>Corynebacteriaceae</taxon>
        <taxon>Corynebacterium</taxon>
    </lineage>
</organism>
<dbReference type="InterPro" id="IPR037185">
    <property type="entry name" value="EmrE-like"/>
</dbReference>
<feature type="transmembrane region" description="Helical" evidence="10">
    <location>
        <begin position="12"/>
        <end position="29"/>
    </location>
</feature>
<accession>A0ABU2A132</accession>
<comment type="similarity">
    <text evidence="2">Belongs to the drug/metabolite transporter (DMT) superfamily. Small multidrug resistance (SMR) (TC 2.A.7.1) family. Mmr subfamily.</text>
</comment>
<evidence type="ECO:0000256" key="5">
    <source>
        <dbReference type="ARBA" id="ARBA00022692"/>
    </source>
</evidence>
<keyword evidence="4" id="KW-1003">Cell membrane</keyword>
<dbReference type="Gene3D" id="1.10.3730.20">
    <property type="match status" value="1"/>
</dbReference>
<evidence type="ECO:0000256" key="1">
    <source>
        <dbReference type="ARBA" id="ARBA00004651"/>
    </source>
</evidence>
<proteinExistence type="inferred from homology"/>
<sequence>MNTDTRSRADWLLTGAIIAEVIATLTLKAALERPILYVVVLVGYIATFVLLDRVLRAGMALGVAYGVWGAVGVAATAMLSALLFDESLSARMLLGIAVIAAGVLCIELGGRRR</sequence>
<feature type="transmembrane region" description="Helical" evidence="10">
    <location>
        <begin position="63"/>
        <end position="84"/>
    </location>
</feature>
<feature type="transmembrane region" description="Helical" evidence="10">
    <location>
        <begin position="90"/>
        <end position="110"/>
    </location>
</feature>
<evidence type="ECO:0000256" key="9">
    <source>
        <dbReference type="RuleBase" id="RU003942"/>
    </source>
</evidence>
<dbReference type="SUPFAM" id="SSF103481">
    <property type="entry name" value="Multidrug resistance efflux transporter EmrE"/>
    <property type="match status" value="1"/>
</dbReference>
<evidence type="ECO:0000256" key="8">
    <source>
        <dbReference type="ARBA" id="ARBA00023251"/>
    </source>
</evidence>
<dbReference type="PANTHER" id="PTHR30561:SF1">
    <property type="entry name" value="MULTIDRUG TRANSPORTER EMRE"/>
    <property type="match status" value="1"/>
</dbReference>
<dbReference type="PANTHER" id="PTHR30561">
    <property type="entry name" value="SMR FAMILY PROTON-DEPENDENT DRUG EFFLUX TRANSPORTER SUGE"/>
    <property type="match status" value="1"/>
</dbReference>
<keyword evidence="3" id="KW-0813">Transport</keyword>
<dbReference type="InterPro" id="IPR000390">
    <property type="entry name" value="Small_drug/metabolite_transptr"/>
</dbReference>
<name>A0ABU2A132_9CORY</name>
<feature type="transmembrane region" description="Helical" evidence="10">
    <location>
        <begin position="35"/>
        <end position="51"/>
    </location>
</feature>
<evidence type="ECO:0000256" key="7">
    <source>
        <dbReference type="ARBA" id="ARBA00023136"/>
    </source>
</evidence>
<dbReference type="EMBL" id="JAVDXZ010000001">
    <property type="protein sequence ID" value="MDR7330725.1"/>
    <property type="molecule type" value="Genomic_DNA"/>
</dbReference>
<comment type="subcellular location">
    <subcellularLocation>
        <location evidence="1 9">Cell membrane</location>
        <topology evidence="1 9">Multi-pass membrane protein</topology>
    </subcellularLocation>
</comment>
<evidence type="ECO:0000256" key="4">
    <source>
        <dbReference type="ARBA" id="ARBA00022475"/>
    </source>
</evidence>
<reference evidence="11" key="1">
    <citation type="submission" date="2023-07" db="EMBL/GenBank/DDBJ databases">
        <title>Sequencing the genomes of 1000 actinobacteria strains.</title>
        <authorList>
            <person name="Klenk H.-P."/>
        </authorList>
    </citation>
    <scope>NUCLEOTIDE SEQUENCE</scope>
    <source>
        <strain evidence="11">DSM 107476</strain>
    </source>
</reference>
<evidence type="ECO:0000256" key="2">
    <source>
        <dbReference type="ARBA" id="ARBA00007822"/>
    </source>
</evidence>
<keyword evidence="6 10" id="KW-1133">Transmembrane helix</keyword>
<dbReference type="RefSeq" id="WP_290196692.1">
    <property type="nucleotide sequence ID" value="NZ_CP047654.1"/>
</dbReference>
<evidence type="ECO:0000256" key="10">
    <source>
        <dbReference type="SAM" id="Phobius"/>
    </source>
</evidence>
<dbReference type="Pfam" id="PF00893">
    <property type="entry name" value="Multi_Drug_Res"/>
    <property type="match status" value="1"/>
</dbReference>
<evidence type="ECO:0000256" key="6">
    <source>
        <dbReference type="ARBA" id="ARBA00022989"/>
    </source>
</evidence>
<dbReference type="InterPro" id="IPR045324">
    <property type="entry name" value="Small_multidrug_res"/>
</dbReference>
<keyword evidence="12" id="KW-1185">Reference proteome</keyword>
<keyword evidence="8" id="KW-0046">Antibiotic resistance</keyword>
<keyword evidence="7 10" id="KW-0472">Membrane</keyword>